<evidence type="ECO:0000313" key="2">
    <source>
        <dbReference type="EMBL" id="EDT12880.1"/>
    </source>
</evidence>
<feature type="compositionally biased region" description="Gly residues" evidence="1">
    <location>
        <begin position="49"/>
        <end position="61"/>
    </location>
</feature>
<protein>
    <submittedName>
        <fullName evidence="2">Uncharacterized protein</fullName>
    </submittedName>
</protein>
<evidence type="ECO:0000313" key="3">
    <source>
        <dbReference type="Proteomes" id="UP000005045"/>
    </source>
</evidence>
<name>B1FSK0_PARG4</name>
<reference evidence="2 3" key="1">
    <citation type="submission" date="2008-03" db="EMBL/GenBank/DDBJ databases">
        <title>Sequencing of the draft genome and assembly of Burkholderia graminis C4D1M.</title>
        <authorList>
            <consortium name="US DOE Joint Genome Institute (JGI-PGF)"/>
            <person name="Copeland A."/>
            <person name="Lucas S."/>
            <person name="Lapidus A."/>
            <person name="Glavina del Rio T."/>
            <person name="Dalin E."/>
            <person name="Tice H."/>
            <person name="Bruce D."/>
            <person name="Goodwin L."/>
            <person name="Pitluck S."/>
            <person name="Larimer F."/>
            <person name="Land M.L."/>
            <person name="Hauser L."/>
            <person name="Tiedje J."/>
            <person name="Richardson P."/>
        </authorList>
    </citation>
    <scope>NUCLEOTIDE SEQUENCE [LARGE SCALE GENOMIC DNA]</scope>
    <source>
        <strain evidence="3">ATCC 700544 / DSM 17151 / LMG 18924 / NCIMB 13744 / C4D1M</strain>
    </source>
</reference>
<dbReference type="AlphaFoldDB" id="B1FSK0"/>
<evidence type="ECO:0000256" key="1">
    <source>
        <dbReference type="SAM" id="MobiDB-lite"/>
    </source>
</evidence>
<proteinExistence type="predicted"/>
<keyword evidence="3" id="KW-1185">Reference proteome</keyword>
<gene>
    <name evidence="2" type="ORF">BgramDRAFT_0260</name>
</gene>
<sequence length="104" mass="10184">MRQVLHTGCNQRIAMEEAIMRVTTKGVVMSALMLGLSGAVYAEGAATNAGGGAGAGQGGNGMPTPNASGTMASPSDGMGSSHKPMKKQKKGAMGATASEGAASK</sequence>
<dbReference type="EMBL" id="ABLD01000001">
    <property type="protein sequence ID" value="EDT12880.1"/>
    <property type="molecule type" value="Genomic_DNA"/>
</dbReference>
<feature type="compositionally biased region" description="Polar residues" evidence="1">
    <location>
        <begin position="63"/>
        <end position="73"/>
    </location>
</feature>
<accession>B1FSK0</accession>
<feature type="region of interest" description="Disordered" evidence="1">
    <location>
        <begin position="49"/>
        <end position="104"/>
    </location>
</feature>
<organism evidence="2 3">
    <name type="scientific">Paraburkholderia graminis (strain ATCC 700544 / DSM 17151 / LMG 18924 / NCIMB 13744 / C4D1M)</name>
    <dbReference type="NCBI Taxonomy" id="396598"/>
    <lineage>
        <taxon>Bacteria</taxon>
        <taxon>Pseudomonadati</taxon>
        <taxon>Pseudomonadota</taxon>
        <taxon>Betaproteobacteria</taxon>
        <taxon>Burkholderiales</taxon>
        <taxon>Burkholderiaceae</taxon>
        <taxon>Paraburkholderia</taxon>
    </lineage>
</organism>
<comment type="caution">
    <text evidence="2">The sequence shown here is derived from an EMBL/GenBank/DDBJ whole genome shotgun (WGS) entry which is preliminary data.</text>
</comment>
<dbReference type="Proteomes" id="UP000005045">
    <property type="component" value="Unassembled WGS sequence"/>
</dbReference>